<evidence type="ECO:0000256" key="8">
    <source>
        <dbReference type="ARBA" id="ARBA00023224"/>
    </source>
</evidence>
<dbReference type="WBParaSite" id="PSAMB.scaffold1133size35531.g11237.t1">
    <property type="protein sequence ID" value="PSAMB.scaffold1133size35531.g11237.t1"/>
    <property type="gene ID" value="PSAMB.scaffold1133size35531.g11237"/>
</dbReference>
<evidence type="ECO:0000313" key="12">
    <source>
        <dbReference type="WBParaSite" id="PSAMB.scaffold1133size35531.g11237.t1"/>
    </source>
</evidence>
<keyword evidence="3 9" id="KW-0812">Transmembrane</keyword>
<dbReference type="Gene3D" id="1.20.1070.10">
    <property type="entry name" value="Rhodopsin 7-helix transmembrane proteins"/>
    <property type="match status" value="1"/>
</dbReference>
<protein>
    <submittedName>
        <fullName evidence="12">G-protein coupled receptors family 1 profile domain-containing protein</fullName>
    </submittedName>
</protein>
<sequence length="325" mass="36473">MEGSNATFEYVYDFYGSSASWFAIYIFATSTFIVISNIFFTIMTLSTPKLRVNVANWFLVGLSISDQLHYLSHVVDAYAIYTGSINNRYWCSIAGAFVLITGTCSFGFPAIIAADRYYKICTISQPSGFSLSSALFSKRATIPLIVSWFFIAAISNLPLMLNDAFGEDPSGFCGAKKFTSIPLLLGYEFSVVFAYFGSLVVTGVFYYRLAKWLKLHQTASTGNRQEVDYTRSIMRVMKIVTLMPAFLDGPVMTLTAMQMLLPEMPMWINRALVVPYFLSSTANPWLTIALVKQFRVSFLQLLLNAKKSVIRNVDTVNRSTIVRQL</sequence>
<dbReference type="GO" id="GO:0004930">
    <property type="term" value="F:G protein-coupled receptor activity"/>
    <property type="evidence" value="ECO:0007669"/>
    <property type="project" value="UniProtKB-KW"/>
</dbReference>
<evidence type="ECO:0000256" key="4">
    <source>
        <dbReference type="ARBA" id="ARBA00022989"/>
    </source>
</evidence>
<keyword evidence="6 9" id="KW-0472">Membrane</keyword>
<accession>A0A914UNE4</accession>
<name>A0A914UNE4_9BILA</name>
<keyword evidence="8" id="KW-0807">Transducer</keyword>
<reference evidence="12" key="1">
    <citation type="submission" date="2022-11" db="UniProtKB">
        <authorList>
            <consortium name="WormBaseParasite"/>
        </authorList>
    </citation>
    <scope>IDENTIFICATION</scope>
</reference>
<evidence type="ECO:0000259" key="10">
    <source>
        <dbReference type="PROSITE" id="PS50262"/>
    </source>
</evidence>
<evidence type="ECO:0000256" key="7">
    <source>
        <dbReference type="ARBA" id="ARBA00023170"/>
    </source>
</evidence>
<comment type="subcellular location">
    <subcellularLocation>
        <location evidence="1">Cell membrane</location>
        <topology evidence="1">Multi-pass membrane protein</topology>
    </subcellularLocation>
</comment>
<evidence type="ECO:0000256" key="2">
    <source>
        <dbReference type="ARBA" id="ARBA00022475"/>
    </source>
</evidence>
<organism evidence="11 12">
    <name type="scientific">Plectus sambesii</name>
    <dbReference type="NCBI Taxonomy" id="2011161"/>
    <lineage>
        <taxon>Eukaryota</taxon>
        <taxon>Metazoa</taxon>
        <taxon>Ecdysozoa</taxon>
        <taxon>Nematoda</taxon>
        <taxon>Chromadorea</taxon>
        <taxon>Plectida</taxon>
        <taxon>Plectina</taxon>
        <taxon>Plectoidea</taxon>
        <taxon>Plectidae</taxon>
        <taxon>Plectus</taxon>
    </lineage>
</organism>
<keyword evidence="5" id="KW-0297">G-protein coupled receptor</keyword>
<dbReference type="SUPFAM" id="SSF81321">
    <property type="entry name" value="Family A G protein-coupled receptor-like"/>
    <property type="match status" value="1"/>
</dbReference>
<dbReference type="PANTHER" id="PTHR24228:SF59">
    <property type="entry name" value="NEUROPEPTIDE RECEPTOR 15"/>
    <property type="match status" value="1"/>
</dbReference>
<dbReference type="Proteomes" id="UP000887566">
    <property type="component" value="Unplaced"/>
</dbReference>
<dbReference type="PANTHER" id="PTHR24228">
    <property type="entry name" value="B2 BRADYKININ RECEPTOR/ANGIOTENSIN II RECEPTOR"/>
    <property type="match status" value="1"/>
</dbReference>
<evidence type="ECO:0000313" key="11">
    <source>
        <dbReference type="Proteomes" id="UP000887566"/>
    </source>
</evidence>
<evidence type="ECO:0000256" key="6">
    <source>
        <dbReference type="ARBA" id="ARBA00023136"/>
    </source>
</evidence>
<dbReference type="GO" id="GO:0005886">
    <property type="term" value="C:plasma membrane"/>
    <property type="evidence" value="ECO:0007669"/>
    <property type="project" value="UniProtKB-SubCell"/>
</dbReference>
<evidence type="ECO:0000256" key="9">
    <source>
        <dbReference type="SAM" id="Phobius"/>
    </source>
</evidence>
<keyword evidence="11" id="KW-1185">Reference proteome</keyword>
<feature type="transmembrane region" description="Helical" evidence="9">
    <location>
        <begin position="273"/>
        <end position="291"/>
    </location>
</feature>
<feature type="transmembrane region" description="Helical" evidence="9">
    <location>
        <begin position="20"/>
        <end position="42"/>
    </location>
</feature>
<dbReference type="PROSITE" id="PS50262">
    <property type="entry name" value="G_PROTEIN_RECEP_F1_2"/>
    <property type="match status" value="1"/>
</dbReference>
<evidence type="ECO:0000256" key="3">
    <source>
        <dbReference type="ARBA" id="ARBA00022692"/>
    </source>
</evidence>
<feature type="transmembrane region" description="Helical" evidence="9">
    <location>
        <begin position="140"/>
        <end position="161"/>
    </location>
</feature>
<evidence type="ECO:0000256" key="1">
    <source>
        <dbReference type="ARBA" id="ARBA00004651"/>
    </source>
</evidence>
<dbReference type="CDD" id="cd00637">
    <property type="entry name" value="7tm_classA_rhodopsin-like"/>
    <property type="match status" value="1"/>
</dbReference>
<feature type="transmembrane region" description="Helical" evidence="9">
    <location>
        <begin position="181"/>
        <end position="207"/>
    </location>
</feature>
<feature type="domain" description="G-protein coupled receptors family 1 profile" evidence="10">
    <location>
        <begin position="36"/>
        <end position="287"/>
    </location>
</feature>
<proteinExistence type="predicted"/>
<feature type="transmembrane region" description="Helical" evidence="9">
    <location>
        <begin position="92"/>
        <end position="114"/>
    </location>
</feature>
<keyword evidence="4 9" id="KW-1133">Transmembrane helix</keyword>
<dbReference type="AlphaFoldDB" id="A0A914UNE4"/>
<evidence type="ECO:0000256" key="5">
    <source>
        <dbReference type="ARBA" id="ARBA00023040"/>
    </source>
</evidence>
<keyword evidence="7" id="KW-0675">Receptor</keyword>
<keyword evidence="2" id="KW-1003">Cell membrane</keyword>
<dbReference type="Pfam" id="PF00001">
    <property type="entry name" value="7tm_1"/>
    <property type="match status" value="1"/>
</dbReference>
<feature type="transmembrane region" description="Helical" evidence="9">
    <location>
        <begin position="239"/>
        <end position="261"/>
    </location>
</feature>
<dbReference type="InterPro" id="IPR000276">
    <property type="entry name" value="GPCR_Rhodpsn"/>
</dbReference>
<dbReference type="InterPro" id="IPR017452">
    <property type="entry name" value="GPCR_Rhodpsn_7TM"/>
</dbReference>